<dbReference type="EC" id="3.2.2.4" evidence="2"/>
<dbReference type="PANTHER" id="PTHR43393">
    <property type="entry name" value="CYTOKININ RIBOSIDE 5'-MONOPHOSPHATE PHOSPHORIBOHYDROLASE"/>
    <property type="match status" value="1"/>
</dbReference>
<dbReference type="PATRIC" id="fig|1172194.4.peg.1863"/>
<dbReference type="SUPFAM" id="SSF102405">
    <property type="entry name" value="MCP/YpsA-like"/>
    <property type="match status" value="1"/>
</dbReference>
<evidence type="ECO:0000256" key="1">
    <source>
        <dbReference type="ARBA" id="ARBA00000274"/>
    </source>
</evidence>
<evidence type="ECO:0000313" key="6">
    <source>
        <dbReference type="EMBL" id="EIT71785.1"/>
    </source>
</evidence>
<sequence>MIDPHVVEARVSPEGRLRVLSKSEIAKLLDSGSSGLYPVFRNSALAVLNSGSFLDDGKELLERYPDFDIHIVQEERGIKLEMTGAPAIAFVDGEMIRGIREHLFAVLRDILFTSSELVENPSFDLNTSEGTTDAVFHILRNAGLLRPRVEPNLVVCWGGHSISREEYDYSKRVGYEFGLRGLNICTGCGPGAMKGPMKGATIAHAKQRIRGGRYIGISEPGIIAAESPNAIVNELVICPDIEKRLEAFVRVGHVVTVFPGGVGTCEEILYLLGILLHPDNAHTRLPLIFTGPASAAAYFQQIDEFIRITLGEEARKLYRIILDDPAEVAKAVAEEMRNVKQLRMQAKDAYYFNWGLRIPQDLQRPFVPTHEAMARLDLHLDQPRHQLAANLRRAFSGVVGGNVKADTIRAVQKLGPFDIHGDAALLKPLDTLLEAFVKQSRMKLPGKAYVPCYRLAV</sequence>
<dbReference type="Gene3D" id="3.30.1850.10">
    <property type="entry name" value="MoCo carrier protein-like"/>
    <property type="match status" value="1"/>
</dbReference>
<dbReference type="STRING" id="1172194.WQQ_19220"/>
<protein>
    <recommendedName>
        <fullName evidence="3">AMP nucleosidase</fullName>
        <ecNumber evidence="2">3.2.2.4</ecNumber>
    </recommendedName>
    <alternativeName>
        <fullName evidence="3">AMP nucleosidase</fullName>
    </alternativeName>
</protein>
<organism evidence="6 7">
    <name type="scientific">Hydrocarboniphaga effusa AP103</name>
    <dbReference type="NCBI Taxonomy" id="1172194"/>
    <lineage>
        <taxon>Bacteria</taxon>
        <taxon>Pseudomonadati</taxon>
        <taxon>Pseudomonadota</taxon>
        <taxon>Gammaproteobacteria</taxon>
        <taxon>Nevskiales</taxon>
        <taxon>Nevskiaceae</taxon>
        <taxon>Hydrocarboniphaga</taxon>
    </lineage>
</organism>
<dbReference type="InterPro" id="IPR027820">
    <property type="entry name" value="PpnN_N"/>
</dbReference>
<name>I8TCS8_9GAMM</name>
<dbReference type="Pfam" id="PF11892">
    <property type="entry name" value="PpnN_C"/>
    <property type="match status" value="1"/>
</dbReference>
<dbReference type="InterPro" id="IPR021826">
    <property type="entry name" value="PpnN_C"/>
</dbReference>
<dbReference type="Pfam" id="PF03641">
    <property type="entry name" value="Lysine_decarbox"/>
    <property type="match status" value="1"/>
</dbReference>
<feature type="domain" description="Pyrimidine/purine nucleotide 5'-monophosphate nucleosidase N-terminal" evidence="5">
    <location>
        <begin position="10"/>
        <end position="116"/>
    </location>
</feature>
<evidence type="ECO:0000256" key="2">
    <source>
        <dbReference type="ARBA" id="ARBA00011985"/>
    </source>
</evidence>
<comment type="caution">
    <text evidence="6">The sequence shown here is derived from an EMBL/GenBank/DDBJ whole genome shotgun (WGS) entry which is preliminary data.</text>
</comment>
<keyword evidence="7" id="KW-1185">Reference proteome</keyword>
<dbReference type="NCBIfam" id="NF038390">
    <property type="entry name" value="Nsidase_PpnN"/>
    <property type="match status" value="1"/>
</dbReference>
<dbReference type="InterPro" id="IPR049788">
    <property type="entry name" value="PpnN"/>
</dbReference>
<dbReference type="GO" id="GO:0008714">
    <property type="term" value="F:AMP nucleosidase activity"/>
    <property type="evidence" value="ECO:0007669"/>
    <property type="project" value="UniProtKB-EC"/>
</dbReference>
<proteinExistence type="predicted"/>
<dbReference type="InterPro" id="IPR037153">
    <property type="entry name" value="PpnN-like_sf"/>
</dbReference>
<reference evidence="6 7" key="1">
    <citation type="journal article" date="2012" name="J. Bacteriol.">
        <title>Genome Sequence of n-Alkane-Degrading Hydrocarboniphaga effusa Strain AP103T (ATCC BAA-332T).</title>
        <authorList>
            <person name="Chang H.K."/>
            <person name="Zylstra G.J."/>
            <person name="Chae J.C."/>
        </authorList>
    </citation>
    <scope>NUCLEOTIDE SEQUENCE [LARGE SCALE GENOMIC DNA]</scope>
    <source>
        <strain evidence="6 7">AP103</strain>
    </source>
</reference>
<dbReference type="Pfam" id="PF14793">
    <property type="entry name" value="DUF4478"/>
    <property type="match status" value="1"/>
</dbReference>
<dbReference type="Gene3D" id="3.40.50.450">
    <property type="match status" value="1"/>
</dbReference>
<dbReference type="PANTHER" id="PTHR43393:SF1">
    <property type="entry name" value="PYRIMIDINE_PURINE NUCLEOTIDE 5'-MONOPHOSPHATE NUCLEOSIDASE"/>
    <property type="match status" value="1"/>
</dbReference>
<evidence type="ECO:0000259" key="5">
    <source>
        <dbReference type="Pfam" id="PF14793"/>
    </source>
</evidence>
<dbReference type="AlphaFoldDB" id="I8TCS8"/>
<dbReference type="InterPro" id="IPR052341">
    <property type="entry name" value="LOG_family_nucleotidases"/>
</dbReference>
<evidence type="ECO:0000259" key="4">
    <source>
        <dbReference type="Pfam" id="PF11892"/>
    </source>
</evidence>
<evidence type="ECO:0000256" key="3">
    <source>
        <dbReference type="ARBA" id="ARBA00031983"/>
    </source>
</evidence>
<feature type="domain" description="Pyrimidine/purine nucleotide 5'-monophosphate nucleosidase C-terminal" evidence="4">
    <location>
        <begin position="336"/>
        <end position="455"/>
    </location>
</feature>
<dbReference type="InterPro" id="IPR031100">
    <property type="entry name" value="LOG_fam"/>
</dbReference>
<dbReference type="GO" id="GO:0005829">
    <property type="term" value="C:cytosol"/>
    <property type="evidence" value="ECO:0007669"/>
    <property type="project" value="TreeGrafter"/>
</dbReference>
<accession>I8TCS8</accession>
<dbReference type="EMBL" id="AKGD01000001">
    <property type="protein sequence ID" value="EIT71785.1"/>
    <property type="molecule type" value="Genomic_DNA"/>
</dbReference>
<evidence type="ECO:0000313" key="7">
    <source>
        <dbReference type="Proteomes" id="UP000003704"/>
    </source>
</evidence>
<dbReference type="Proteomes" id="UP000003704">
    <property type="component" value="Unassembled WGS sequence"/>
</dbReference>
<comment type="catalytic activity">
    <reaction evidence="1">
        <text>AMP + H2O = D-ribose 5-phosphate + adenine</text>
        <dbReference type="Rhea" id="RHEA:20129"/>
        <dbReference type="ChEBI" id="CHEBI:15377"/>
        <dbReference type="ChEBI" id="CHEBI:16708"/>
        <dbReference type="ChEBI" id="CHEBI:78346"/>
        <dbReference type="ChEBI" id="CHEBI:456215"/>
        <dbReference type="EC" id="3.2.2.4"/>
    </reaction>
</comment>
<gene>
    <name evidence="6" type="ORF">WQQ_19220</name>
</gene>
<dbReference type="RefSeq" id="WP_007184871.1">
    <property type="nucleotide sequence ID" value="NZ_AKGD01000001.1"/>
</dbReference>